<dbReference type="EMBL" id="JADOGI010000007">
    <property type="protein sequence ID" value="MBF8184901.1"/>
    <property type="molecule type" value="Genomic_DNA"/>
</dbReference>
<comment type="caution">
    <text evidence="2">The sequence shown here is derived from an EMBL/GenBank/DDBJ whole genome shotgun (WGS) entry which is preliminary data.</text>
</comment>
<dbReference type="RefSeq" id="WP_195893893.1">
    <property type="nucleotide sequence ID" value="NZ_JADOGI010000007.1"/>
</dbReference>
<proteinExistence type="predicted"/>
<keyword evidence="1" id="KW-0812">Transmembrane</keyword>
<keyword evidence="1" id="KW-1133">Transmembrane helix</keyword>
<reference evidence="2" key="1">
    <citation type="submission" date="2020-11" db="EMBL/GenBank/DDBJ databases">
        <title>Whole-genome analyses of Nonomuraea sp. K274.</title>
        <authorList>
            <person name="Veyisoglu A."/>
        </authorList>
    </citation>
    <scope>NUCLEOTIDE SEQUENCE</scope>
    <source>
        <strain evidence="2">K274</strain>
    </source>
</reference>
<organism evidence="2 3">
    <name type="scientific">Nonomuraea cypriaca</name>
    <dbReference type="NCBI Taxonomy" id="1187855"/>
    <lineage>
        <taxon>Bacteria</taxon>
        <taxon>Bacillati</taxon>
        <taxon>Actinomycetota</taxon>
        <taxon>Actinomycetes</taxon>
        <taxon>Streptosporangiales</taxon>
        <taxon>Streptosporangiaceae</taxon>
        <taxon>Nonomuraea</taxon>
    </lineage>
</organism>
<dbReference type="Proteomes" id="UP000605361">
    <property type="component" value="Unassembled WGS sequence"/>
</dbReference>
<protein>
    <submittedName>
        <fullName evidence="2">Uncharacterized protein</fullName>
    </submittedName>
</protein>
<evidence type="ECO:0000313" key="2">
    <source>
        <dbReference type="EMBL" id="MBF8184901.1"/>
    </source>
</evidence>
<keyword evidence="1" id="KW-0472">Membrane</keyword>
<evidence type="ECO:0000256" key="1">
    <source>
        <dbReference type="SAM" id="Phobius"/>
    </source>
</evidence>
<keyword evidence="3" id="KW-1185">Reference proteome</keyword>
<evidence type="ECO:0000313" key="3">
    <source>
        <dbReference type="Proteomes" id="UP000605361"/>
    </source>
</evidence>
<gene>
    <name evidence="2" type="ORF">ITP53_03930</name>
</gene>
<feature type="transmembrane region" description="Helical" evidence="1">
    <location>
        <begin position="44"/>
        <end position="65"/>
    </location>
</feature>
<dbReference type="AlphaFoldDB" id="A0A931A2A0"/>
<sequence>MPRDACVHHALPASLHATRAVVVCLVIIVCAYLVGALLDHGDVIVVAVATATVGVAAERLTHLILRRWVRVV</sequence>
<accession>A0A931A2A0</accession>
<name>A0A931A2A0_9ACTN</name>
<feature type="transmembrane region" description="Helical" evidence="1">
    <location>
        <begin position="20"/>
        <end position="38"/>
    </location>
</feature>